<reference evidence="4 5" key="1">
    <citation type="submission" date="2019-10" db="EMBL/GenBank/DDBJ databases">
        <title>Streptomyces sp. nov., a novel actinobacterium isolated from alkaline environment.</title>
        <authorList>
            <person name="Golinska P."/>
        </authorList>
    </citation>
    <scope>NUCLEOTIDE SEQUENCE [LARGE SCALE GENOMIC DNA]</scope>
    <source>
        <strain evidence="4 5">OF1</strain>
    </source>
</reference>
<keyword evidence="5" id="KW-1185">Reference proteome</keyword>
<evidence type="ECO:0000256" key="1">
    <source>
        <dbReference type="SAM" id="Phobius"/>
    </source>
</evidence>
<reference evidence="6 7" key="2">
    <citation type="submission" date="2020-05" db="EMBL/GenBank/DDBJ databases">
        <title>Classification of alakaliphilic streptomycetes isolated from an alkaline soil next to Lonar Crater, India and a proposal for the recognition of Streptomyces alkaliterrae sp. nov.</title>
        <authorList>
            <person name="Golinska P."/>
        </authorList>
    </citation>
    <scope>NUCLEOTIDE SEQUENCE [LARGE SCALE GENOMIC DNA]</scope>
    <source>
        <strain evidence="7">OF3</strain>
        <strain evidence="6">OF8</strain>
    </source>
</reference>
<evidence type="ECO:0000313" key="5">
    <source>
        <dbReference type="Proteomes" id="UP000320857"/>
    </source>
</evidence>
<evidence type="ECO:0000313" key="2">
    <source>
        <dbReference type="EMBL" id="MBB1254740.1"/>
    </source>
</evidence>
<protein>
    <submittedName>
        <fullName evidence="4">Uncharacterized protein</fullName>
    </submittedName>
</protein>
<evidence type="ECO:0000313" key="7">
    <source>
        <dbReference type="Proteomes" id="UP000525686"/>
    </source>
</evidence>
<keyword evidence="1" id="KW-0812">Transmembrane</keyword>
<feature type="transmembrane region" description="Helical" evidence="1">
    <location>
        <begin position="65"/>
        <end position="85"/>
    </location>
</feature>
<evidence type="ECO:0000313" key="6">
    <source>
        <dbReference type="Proteomes" id="UP000517765"/>
    </source>
</evidence>
<dbReference type="OrthoDB" id="4332729at2"/>
<dbReference type="EMBL" id="VJYK02000190">
    <property type="protein sequence ID" value="MQS03662.1"/>
    <property type="molecule type" value="Genomic_DNA"/>
</dbReference>
<comment type="caution">
    <text evidence="4">The sequence shown here is derived from an EMBL/GenBank/DDBJ whole genome shotgun (WGS) entry which is preliminary data.</text>
</comment>
<feature type="transmembrane region" description="Helical" evidence="1">
    <location>
        <begin position="20"/>
        <end position="53"/>
    </location>
</feature>
<sequence>MTAAGSTDSPATLYGPVSLALGVVALLTAVFVGVIGPAVPLLAGSLAATFGGFGLSRAQRRTLPALGLALGGASFLYVFFLLMTFA</sequence>
<reference evidence="2" key="3">
    <citation type="journal article" name="Syst. Appl. Microbiol.">
        <title>Streptomyces alkaliterrae sp. nov., isolated from an alkaline soil, and emended descriptions of Streptomyces alkaliphilus, Streptomyces calidiresistens and Streptomyces durbertensis.</title>
        <authorList>
            <person name="Swiecimska M."/>
            <person name="Golinska P."/>
            <person name="Nouioui I."/>
            <person name="Wypij M."/>
            <person name="Rai M."/>
            <person name="Sangal V."/>
            <person name="Goodfellow M."/>
        </authorList>
    </citation>
    <scope>NUCLEOTIDE SEQUENCE</scope>
    <source>
        <strain evidence="2">OF3</strain>
        <strain evidence="3">OF8</strain>
    </source>
</reference>
<organism evidence="4 5">
    <name type="scientific">Streptomyces alkaliterrae</name>
    <dbReference type="NCBI Taxonomy" id="2213162"/>
    <lineage>
        <taxon>Bacteria</taxon>
        <taxon>Bacillati</taxon>
        <taxon>Actinomycetota</taxon>
        <taxon>Actinomycetes</taxon>
        <taxon>Kitasatosporales</taxon>
        <taxon>Streptomycetaceae</taxon>
        <taxon>Streptomyces</taxon>
    </lineage>
</organism>
<gene>
    <name evidence="4" type="ORF">FNX44_017640</name>
    <name evidence="2" type="ORF">H3146_15435</name>
    <name evidence="3" type="ORF">H3147_17475</name>
</gene>
<evidence type="ECO:0000313" key="4">
    <source>
        <dbReference type="EMBL" id="MQS03662.1"/>
    </source>
</evidence>
<dbReference type="RefSeq" id="WP_143649232.1">
    <property type="nucleotide sequence ID" value="NZ_JABJWZ010000135.1"/>
</dbReference>
<dbReference type="Proteomes" id="UP000525686">
    <property type="component" value="Unassembled WGS sequence"/>
</dbReference>
<dbReference type="Proteomes" id="UP000320857">
    <property type="component" value="Unassembled WGS sequence"/>
</dbReference>
<dbReference type="Proteomes" id="UP000517765">
    <property type="component" value="Unassembled WGS sequence"/>
</dbReference>
<dbReference type="AlphaFoldDB" id="A0A5P0YW08"/>
<dbReference type="EMBL" id="JABJXA010000107">
    <property type="protein sequence ID" value="MBB1260605.1"/>
    <property type="molecule type" value="Genomic_DNA"/>
</dbReference>
<proteinExistence type="predicted"/>
<keyword evidence="1" id="KW-1133">Transmembrane helix</keyword>
<name>A0A5P0YW08_9ACTN</name>
<dbReference type="EMBL" id="JABJWZ010000135">
    <property type="protein sequence ID" value="MBB1254740.1"/>
    <property type="molecule type" value="Genomic_DNA"/>
</dbReference>
<keyword evidence="1" id="KW-0472">Membrane</keyword>
<accession>A0A5P0YW08</accession>
<evidence type="ECO:0000313" key="3">
    <source>
        <dbReference type="EMBL" id="MBB1260605.1"/>
    </source>
</evidence>